<dbReference type="EMBL" id="JBHLTP010000013">
    <property type="protein sequence ID" value="MFC0525164.1"/>
    <property type="molecule type" value="Genomic_DNA"/>
</dbReference>
<dbReference type="PANTHER" id="PTHR38664">
    <property type="entry name" value="SLR0058 PROTEIN"/>
    <property type="match status" value="1"/>
</dbReference>
<dbReference type="InterPro" id="IPR008769">
    <property type="entry name" value="PhaF_PhaI"/>
</dbReference>
<sequence length="100" mass="11578">MSDLLKKGFYIGLGAAVSGKERAQRMLDELVDKGQVTPKEAKEMLNSFKEKGEKQNEKWTNQSEGYFRNMIQELGFVTKEDYQVLESRIEALEEQLRSKE</sequence>
<evidence type="ECO:0000313" key="1">
    <source>
        <dbReference type="EMBL" id="MFC0525164.1"/>
    </source>
</evidence>
<evidence type="ECO:0000313" key="2">
    <source>
        <dbReference type="Proteomes" id="UP001589836"/>
    </source>
</evidence>
<proteinExistence type="predicted"/>
<reference evidence="1 2" key="1">
    <citation type="submission" date="2024-09" db="EMBL/GenBank/DDBJ databases">
        <authorList>
            <person name="Sun Q."/>
            <person name="Mori K."/>
        </authorList>
    </citation>
    <scope>NUCLEOTIDE SEQUENCE [LARGE SCALE GENOMIC DNA]</scope>
    <source>
        <strain evidence="1 2">NCAIM B.02529</strain>
    </source>
</reference>
<dbReference type="PANTHER" id="PTHR38664:SF1">
    <property type="entry name" value="SLR0058 PROTEIN"/>
    <property type="match status" value="1"/>
</dbReference>
<gene>
    <name evidence="1" type="ORF">ACFFGV_16405</name>
</gene>
<name>A0ABV6LSC2_9BACI</name>
<comment type="caution">
    <text evidence="1">The sequence shown here is derived from an EMBL/GenBank/DDBJ whole genome shotgun (WGS) entry which is preliminary data.</text>
</comment>
<dbReference type="NCBIfam" id="NF047773">
    <property type="entry name" value="phas_rel_Lepto"/>
    <property type="match status" value="1"/>
</dbReference>
<organism evidence="1 2">
    <name type="scientific">Pontibacillus salicampi</name>
    <dbReference type="NCBI Taxonomy" id="1449801"/>
    <lineage>
        <taxon>Bacteria</taxon>
        <taxon>Bacillati</taxon>
        <taxon>Bacillota</taxon>
        <taxon>Bacilli</taxon>
        <taxon>Bacillales</taxon>
        <taxon>Bacillaceae</taxon>
        <taxon>Pontibacillus</taxon>
    </lineage>
</organism>
<keyword evidence="2" id="KW-1185">Reference proteome</keyword>
<dbReference type="RefSeq" id="WP_377350076.1">
    <property type="nucleotide sequence ID" value="NZ_JBHLTP010000013.1"/>
</dbReference>
<accession>A0ABV6LSC2</accession>
<protein>
    <submittedName>
        <fullName evidence="1">Phasin family protein</fullName>
    </submittedName>
</protein>
<dbReference type="Proteomes" id="UP001589836">
    <property type="component" value="Unassembled WGS sequence"/>
</dbReference>